<dbReference type="CDD" id="cd02947">
    <property type="entry name" value="TRX_family"/>
    <property type="match status" value="1"/>
</dbReference>
<dbReference type="SUPFAM" id="SSF52833">
    <property type="entry name" value="Thioredoxin-like"/>
    <property type="match status" value="1"/>
</dbReference>
<dbReference type="PANTHER" id="PTHR46115">
    <property type="entry name" value="THIOREDOXIN-LIKE PROTEIN 1"/>
    <property type="match status" value="1"/>
</dbReference>
<dbReference type="AlphaFoldDB" id="A0A6P8ING2"/>
<dbReference type="Pfam" id="PF06201">
    <property type="entry name" value="PITH"/>
    <property type="match status" value="1"/>
</dbReference>
<dbReference type="InterPro" id="IPR036249">
    <property type="entry name" value="Thioredoxin-like_sf"/>
</dbReference>
<evidence type="ECO:0000259" key="2">
    <source>
        <dbReference type="PROSITE" id="PS51352"/>
    </source>
</evidence>
<dbReference type="InterPro" id="IPR013766">
    <property type="entry name" value="Thioredoxin_domain"/>
</dbReference>
<dbReference type="InterPro" id="IPR010400">
    <property type="entry name" value="PITH_dom"/>
</dbReference>
<dbReference type="Pfam" id="PF00085">
    <property type="entry name" value="Thioredoxin"/>
    <property type="match status" value="1"/>
</dbReference>
<name>A0A6P8ING2_ACTTE</name>
<dbReference type="PROSITE" id="PS00194">
    <property type="entry name" value="THIOREDOXIN_1"/>
    <property type="match status" value="1"/>
</dbReference>
<dbReference type="PROSITE" id="PS51532">
    <property type="entry name" value="PITH"/>
    <property type="match status" value="1"/>
</dbReference>
<dbReference type="PRINTS" id="PR00421">
    <property type="entry name" value="THIOREDOXIN"/>
</dbReference>
<dbReference type="SUPFAM" id="SSF49785">
    <property type="entry name" value="Galactose-binding domain-like"/>
    <property type="match status" value="1"/>
</dbReference>
<organism evidence="4 5">
    <name type="scientific">Actinia tenebrosa</name>
    <name type="common">Australian red waratah sea anemone</name>
    <dbReference type="NCBI Taxonomy" id="6105"/>
    <lineage>
        <taxon>Eukaryota</taxon>
        <taxon>Metazoa</taxon>
        <taxon>Cnidaria</taxon>
        <taxon>Anthozoa</taxon>
        <taxon>Hexacorallia</taxon>
        <taxon>Actiniaria</taxon>
        <taxon>Actiniidae</taxon>
        <taxon>Actinia</taxon>
    </lineage>
</organism>
<proteinExistence type="predicted"/>
<dbReference type="FunCoup" id="A0A6P8ING2">
    <property type="interactions" value="2428"/>
</dbReference>
<evidence type="ECO:0000313" key="5">
    <source>
        <dbReference type="RefSeq" id="XP_031568357.1"/>
    </source>
</evidence>
<dbReference type="KEGG" id="aten:116303051"/>
<dbReference type="InterPro" id="IPR037047">
    <property type="entry name" value="PITH_dom_sf"/>
</dbReference>
<evidence type="ECO:0000256" key="1">
    <source>
        <dbReference type="ARBA" id="ARBA00023157"/>
    </source>
</evidence>
<dbReference type="InterPro" id="IPR008979">
    <property type="entry name" value="Galactose-bd-like_sf"/>
</dbReference>
<gene>
    <name evidence="5" type="primary">LOC116303051</name>
</gene>
<reference evidence="5" key="1">
    <citation type="submission" date="2025-08" db="UniProtKB">
        <authorList>
            <consortium name="RefSeq"/>
        </authorList>
    </citation>
    <scope>IDENTIFICATION</scope>
</reference>
<evidence type="ECO:0000313" key="4">
    <source>
        <dbReference type="Proteomes" id="UP000515163"/>
    </source>
</evidence>
<sequence length="291" mass="32314">MAANSIVKTISEDSLFKPELVNAGTKLVVVDFTASWCGPCQRIAPEVEKLSRKYPNVVFLKVDVEVCQETAAKQGVSAMPTFQFFKSQTKVDEMTGADHMMLENKIKQWKGDDGEEGGGCGVKGHVDLHSFINKSGCESLNEDNEHTLADALSKGPAYLQSDCDEQLLFTIAFNQPVKIHSIKLQAPNDGKAPKTIKLFINQTKTLDFDSAEQFTPIQTLELTADDVKDDSIIQLKYVKFQNVQNMTFFVKDNQGDEELTVINYLCIIGSTVDTTNMQDFKRISGKKGESH</sequence>
<dbReference type="GeneID" id="116303051"/>
<dbReference type="Proteomes" id="UP000515163">
    <property type="component" value="Unplaced"/>
</dbReference>
<dbReference type="OrthoDB" id="2121326at2759"/>
<evidence type="ECO:0000259" key="3">
    <source>
        <dbReference type="PROSITE" id="PS51532"/>
    </source>
</evidence>
<dbReference type="FunFam" id="3.40.30.10:FF:000245">
    <property type="entry name" value="Thioredoxin"/>
    <property type="match status" value="1"/>
</dbReference>
<keyword evidence="1" id="KW-1015">Disulfide bond</keyword>
<accession>A0A6P8ING2</accession>
<protein>
    <submittedName>
        <fullName evidence="5">Thioredoxin-like protein 1</fullName>
    </submittedName>
</protein>
<dbReference type="RefSeq" id="XP_031568357.1">
    <property type="nucleotide sequence ID" value="XM_031712497.1"/>
</dbReference>
<feature type="domain" description="Thioredoxin" evidence="2">
    <location>
        <begin position="1"/>
        <end position="111"/>
    </location>
</feature>
<dbReference type="GO" id="GO:0005737">
    <property type="term" value="C:cytoplasm"/>
    <property type="evidence" value="ECO:0007669"/>
    <property type="project" value="UniProtKB-ARBA"/>
</dbReference>
<keyword evidence="4" id="KW-1185">Reference proteome</keyword>
<dbReference type="InterPro" id="IPR017937">
    <property type="entry name" value="Thioredoxin_CS"/>
</dbReference>
<feature type="domain" description="PITH" evidence="3">
    <location>
        <begin position="117"/>
        <end position="287"/>
    </location>
</feature>
<dbReference type="PROSITE" id="PS51352">
    <property type="entry name" value="THIOREDOXIN_2"/>
    <property type="match status" value="1"/>
</dbReference>
<dbReference type="Gene3D" id="2.60.120.470">
    <property type="entry name" value="PITH domain"/>
    <property type="match status" value="1"/>
</dbReference>
<dbReference type="InParanoid" id="A0A6P8ING2"/>
<dbReference type="Gene3D" id="3.40.30.10">
    <property type="entry name" value="Glutaredoxin"/>
    <property type="match status" value="1"/>
</dbReference>